<feature type="compositionally biased region" description="Basic and acidic residues" evidence="1">
    <location>
        <begin position="1"/>
        <end position="24"/>
    </location>
</feature>
<evidence type="ECO:0000256" key="1">
    <source>
        <dbReference type="SAM" id="MobiDB-lite"/>
    </source>
</evidence>
<sequence>MKENKDLSSGAEKVEKIARRRGESQGDAANGGVQASEERRREAAAESAAARENARAEKRIADAQRKQEIKEARAEAKLEKQHAKELRAAEAEEERLHRRAERAQRRVEREESKKDGRRTPGFGGWLAAVVSLSVAVLALGAIVTVGYFDLSNTKAELSGGYQSSVYEFSELVENMDANLAKARVAEGNYEMQKLLTDVLVQSELAEKCIESFPIGGTETESLTAFINRVGDYSKTLLHKLAHGGTLTDEEREVIEYMYRTAEKLRTAMPELIESARLGSIEELFSEEGDFFKNFGALNETTVEVPKSIEDGPFSQGAVRRESKMLAKESKIGEEEAMERANELFAQYKPANMRPAGRTENKGFALYNFEFEDENGKNYFAQITENGGHLALFDSFEPCKDHNFDVRSCIRIAQKFLQKCGYDGLKPVWASEAGTECTINFAYEQGGVIVYPDMIKVKVCEEKGAVTGLEAHSYLVNHTEREIGSARVSMEKVEANAARRMEELHGVRKALIEVDGQEVLTYEIVGEHGGRAYYCYVDAKTGETAEILVVVGTDRGRAIL</sequence>
<accession>A0A9D1ZUP2</accession>
<dbReference type="Pfam" id="PF14620">
    <property type="entry name" value="YPEB_PepSY1-2"/>
    <property type="match status" value="1"/>
</dbReference>
<name>A0A9D1ZUP2_9FIRM</name>
<feature type="transmembrane region" description="Helical" evidence="2">
    <location>
        <begin position="122"/>
        <end position="148"/>
    </location>
</feature>
<dbReference type="AlphaFoldDB" id="A0A9D1ZUP2"/>
<feature type="compositionally biased region" description="Basic and acidic residues" evidence="1">
    <location>
        <begin position="52"/>
        <end position="118"/>
    </location>
</feature>
<evidence type="ECO:0000313" key="6">
    <source>
        <dbReference type="EMBL" id="HIY96124.1"/>
    </source>
</evidence>
<feature type="domain" description="Sporulation protein YpeB PepSY1 and PepSY2" evidence="4">
    <location>
        <begin position="293"/>
        <end position="482"/>
    </location>
</feature>
<evidence type="ECO:0000259" key="3">
    <source>
        <dbReference type="Pfam" id="PF03413"/>
    </source>
</evidence>
<dbReference type="Proteomes" id="UP000886750">
    <property type="component" value="Unassembled WGS sequence"/>
</dbReference>
<evidence type="ECO:0000256" key="2">
    <source>
        <dbReference type="SAM" id="Phobius"/>
    </source>
</evidence>
<dbReference type="InterPro" id="IPR048402">
    <property type="entry name" value="YpeB_N"/>
</dbReference>
<dbReference type="EMBL" id="DXCQ01000003">
    <property type="protein sequence ID" value="HIY96124.1"/>
    <property type="molecule type" value="Genomic_DNA"/>
</dbReference>
<evidence type="ECO:0000259" key="4">
    <source>
        <dbReference type="Pfam" id="PF14620"/>
    </source>
</evidence>
<comment type="caution">
    <text evidence="6">The sequence shown here is derived from an EMBL/GenBank/DDBJ whole genome shotgun (WGS) entry which is preliminary data.</text>
</comment>
<gene>
    <name evidence="6" type="ORF">H9729_00370</name>
</gene>
<dbReference type="InterPro" id="IPR025711">
    <property type="entry name" value="PepSY"/>
</dbReference>
<feature type="region of interest" description="Disordered" evidence="1">
    <location>
        <begin position="1"/>
        <end position="118"/>
    </location>
</feature>
<evidence type="ECO:0000259" key="5">
    <source>
        <dbReference type="Pfam" id="PF20769"/>
    </source>
</evidence>
<dbReference type="Pfam" id="PF20769">
    <property type="entry name" value="YPEB_N"/>
    <property type="match status" value="1"/>
</dbReference>
<keyword evidence="2" id="KW-0812">Transmembrane</keyword>
<reference evidence="6" key="1">
    <citation type="journal article" date="2021" name="PeerJ">
        <title>Extensive microbial diversity within the chicken gut microbiome revealed by metagenomics and culture.</title>
        <authorList>
            <person name="Gilroy R."/>
            <person name="Ravi A."/>
            <person name="Getino M."/>
            <person name="Pursley I."/>
            <person name="Horton D.L."/>
            <person name="Alikhan N.F."/>
            <person name="Baker D."/>
            <person name="Gharbi K."/>
            <person name="Hall N."/>
            <person name="Watson M."/>
            <person name="Adriaenssens E.M."/>
            <person name="Foster-Nyarko E."/>
            <person name="Jarju S."/>
            <person name="Secka A."/>
            <person name="Antonio M."/>
            <person name="Oren A."/>
            <person name="Chaudhuri R.R."/>
            <person name="La Ragione R."/>
            <person name="Hildebrand F."/>
            <person name="Pallen M.J."/>
        </authorList>
    </citation>
    <scope>NUCLEOTIDE SEQUENCE</scope>
    <source>
        <strain evidence="6">1345</strain>
    </source>
</reference>
<proteinExistence type="predicted"/>
<feature type="domain" description="PepSY" evidence="3">
    <location>
        <begin position="487"/>
        <end position="542"/>
    </location>
</feature>
<dbReference type="GO" id="GO:0009847">
    <property type="term" value="P:spore germination"/>
    <property type="evidence" value="ECO:0007669"/>
    <property type="project" value="InterPro"/>
</dbReference>
<reference evidence="6" key="2">
    <citation type="submission" date="2021-04" db="EMBL/GenBank/DDBJ databases">
        <authorList>
            <person name="Gilroy R."/>
        </authorList>
    </citation>
    <scope>NUCLEOTIDE SEQUENCE</scope>
    <source>
        <strain evidence="6">1345</strain>
    </source>
</reference>
<dbReference type="Pfam" id="PF03413">
    <property type="entry name" value="PepSY"/>
    <property type="match status" value="1"/>
</dbReference>
<organism evidence="6 7">
    <name type="scientific">Candidatus Borkfalkia excrementigallinarum</name>
    <dbReference type="NCBI Taxonomy" id="2838506"/>
    <lineage>
        <taxon>Bacteria</taxon>
        <taxon>Bacillati</taxon>
        <taxon>Bacillota</taxon>
        <taxon>Clostridia</taxon>
        <taxon>Christensenellales</taxon>
        <taxon>Christensenellaceae</taxon>
        <taxon>Candidatus Borkfalkia</taxon>
    </lineage>
</organism>
<protein>
    <submittedName>
        <fullName evidence="6">Germination protein YpeB</fullName>
    </submittedName>
</protein>
<feature type="domain" description="Sporulation protein YpeB N-terminal" evidence="5">
    <location>
        <begin position="154"/>
        <end position="274"/>
    </location>
</feature>
<evidence type="ECO:0000313" key="7">
    <source>
        <dbReference type="Proteomes" id="UP000886750"/>
    </source>
</evidence>
<keyword evidence="2" id="KW-1133">Transmembrane helix</keyword>
<dbReference type="InterPro" id="IPR014239">
    <property type="entry name" value="YpeB_PepSY1-2"/>
</dbReference>
<keyword evidence="2" id="KW-0472">Membrane</keyword>